<dbReference type="GO" id="GO:0005829">
    <property type="term" value="C:cytosol"/>
    <property type="evidence" value="ECO:0007669"/>
    <property type="project" value="TreeGrafter"/>
</dbReference>
<dbReference type="EMBL" id="CP006911">
    <property type="protein sequence ID" value="ALE02344.1"/>
    <property type="molecule type" value="Genomic_DNA"/>
</dbReference>
<dbReference type="EC" id="4.1.3.40" evidence="4"/>
<dbReference type="Pfam" id="PF04345">
    <property type="entry name" value="Chor_lyase"/>
    <property type="match status" value="1"/>
</dbReference>
<dbReference type="GO" id="GO:0042866">
    <property type="term" value="P:pyruvate biosynthetic process"/>
    <property type="evidence" value="ECO:0007669"/>
    <property type="project" value="UniProtKB-UniRule"/>
</dbReference>
<feature type="binding site" evidence="4">
    <location>
        <position position="74"/>
    </location>
    <ligand>
        <name>substrate</name>
    </ligand>
</feature>
<reference evidence="5 6" key="1">
    <citation type="journal article" date="2015" name="Genome Announc.">
        <title>Genome Sequence of 'Candidatus Thioglobus singularis' Strain PS1, a Mixotroph from the SUP05 Clade of Marine Gammaproteobacteria.</title>
        <authorList>
            <person name="Marshall K.T."/>
            <person name="Morris R.M."/>
        </authorList>
    </citation>
    <scope>NUCLEOTIDE SEQUENCE [LARGE SCALE GENOMIC DNA]</scope>
    <source>
        <strain evidence="5 6">PS1</strain>
    </source>
</reference>
<evidence type="ECO:0000313" key="6">
    <source>
        <dbReference type="Proteomes" id="UP000068905"/>
    </source>
</evidence>
<evidence type="ECO:0000256" key="2">
    <source>
        <dbReference type="ARBA" id="ARBA00022688"/>
    </source>
</evidence>
<comment type="caution">
    <text evidence="4">Lacks conserved residue(s) required for the propagation of feature annotation.</text>
</comment>
<keyword evidence="1 4" id="KW-0963">Cytoplasm</keyword>
<dbReference type="PANTHER" id="PTHR38683:SF1">
    <property type="entry name" value="CHORISMATE PYRUVATE-LYASE"/>
    <property type="match status" value="1"/>
</dbReference>
<dbReference type="RefSeq" id="WP_053820556.1">
    <property type="nucleotide sequence ID" value="NZ_CP006911.1"/>
</dbReference>
<comment type="function">
    <text evidence="4">Removes the pyruvyl group from chorismate, with concomitant aromatization of the ring, to provide 4-hydroxybenzoate (4HB) for the ubiquinone pathway.</text>
</comment>
<evidence type="ECO:0000256" key="3">
    <source>
        <dbReference type="ARBA" id="ARBA00023239"/>
    </source>
</evidence>
<dbReference type="GO" id="GO:0006744">
    <property type="term" value="P:ubiquinone biosynthetic process"/>
    <property type="evidence" value="ECO:0007669"/>
    <property type="project" value="UniProtKB-UniRule"/>
</dbReference>
<comment type="catalytic activity">
    <reaction evidence="4">
        <text>chorismate = 4-hydroxybenzoate + pyruvate</text>
        <dbReference type="Rhea" id="RHEA:16505"/>
        <dbReference type="ChEBI" id="CHEBI:15361"/>
        <dbReference type="ChEBI" id="CHEBI:17879"/>
        <dbReference type="ChEBI" id="CHEBI:29748"/>
        <dbReference type="EC" id="4.1.3.40"/>
    </reaction>
</comment>
<name>A0A0M4LE93_9GAMM</name>
<dbReference type="Proteomes" id="UP000068905">
    <property type="component" value="Chromosome"/>
</dbReference>
<dbReference type="GO" id="GO:0008813">
    <property type="term" value="F:chorismate lyase activity"/>
    <property type="evidence" value="ECO:0007669"/>
    <property type="project" value="UniProtKB-UniRule"/>
</dbReference>
<dbReference type="KEGG" id="tsn:W908_07325"/>
<dbReference type="InterPro" id="IPR028978">
    <property type="entry name" value="Chorismate_lyase_/UTRA_dom_sf"/>
</dbReference>
<dbReference type="AlphaFoldDB" id="A0A0M4LE93"/>
<keyword evidence="2 4" id="KW-0831">Ubiquinone biosynthesis</keyword>
<keyword evidence="6" id="KW-1185">Reference proteome</keyword>
<dbReference type="UniPathway" id="UPA00232"/>
<accession>A0A0M4LE93</accession>
<comment type="pathway">
    <text evidence="4">Cofactor biosynthesis; ubiquinone biosynthesis.</text>
</comment>
<keyword evidence="3 4" id="KW-0456">Lyase</keyword>
<dbReference type="Gene3D" id="3.40.1410.10">
    <property type="entry name" value="Chorismate lyase-like"/>
    <property type="match status" value="1"/>
</dbReference>
<dbReference type="STRING" id="1125411.W908_07325"/>
<dbReference type="HAMAP" id="MF_01632">
    <property type="entry name" value="UbiC"/>
    <property type="match status" value="1"/>
</dbReference>
<evidence type="ECO:0000256" key="4">
    <source>
        <dbReference type="HAMAP-Rule" id="MF_01632"/>
    </source>
</evidence>
<protein>
    <recommendedName>
        <fullName evidence="4">Probable chorismate pyruvate-lyase</fullName>
        <shortName evidence="4">CL</shortName>
        <shortName evidence="4">CPL</shortName>
        <ecNumber evidence="4">4.1.3.40</ecNumber>
    </recommendedName>
</protein>
<feature type="binding site" evidence="4">
    <location>
        <position position="109"/>
    </location>
    <ligand>
        <name>substrate</name>
    </ligand>
</feature>
<feature type="binding site" evidence="4">
    <location>
        <position position="150"/>
    </location>
    <ligand>
        <name>substrate</name>
    </ligand>
</feature>
<sequence length="158" mass="18260">MFNPDKFKWRVFDPKENIPEHVGRWLLDNQSLTHKLKEKYNDFRVNVLSQEQNSPYECELKLLGSTTNLKIIVREVELIGSETPVVNARSLIPLTDDTKDILKIGSRPLGEILFNDPEIKRGHLEVGSFNNSWARRSTFTISKTNLLVTEIFLESLYA</sequence>
<evidence type="ECO:0000313" key="5">
    <source>
        <dbReference type="EMBL" id="ALE02344.1"/>
    </source>
</evidence>
<organism evidence="5 6">
    <name type="scientific">Candidatus Pseudothioglobus singularis PS1</name>
    <dbReference type="NCBI Taxonomy" id="1125411"/>
    <lineage>
        <taxon>Bacteria</taxon>
        <taxon>Pseudomonadati</taxon>
        <taxon>Pseudomonadota</taxon>
        <taxon>Gammaproteobacteria</taxon>
        <taxon>Candidatus Pseudothioglobaceae</taxon>
        <taxon>Candidatus Pseudothioglobus</taxon>
    </lineage>
</organism>
<gene>
    <name evidence="4" type="primary">ubiC</name>
    <name evidence="5" type="ORF">W908_07325</name>
</gene>
<keyword evidence="4" id="KW-0670">Pyruvate</keyword>
<dbReference type="InterPro" id="IPR007440">
    <property type="entry name" value="Chorismate--pyruvate_lyase"/>
</dbReference>
<proteinExistence type="inferred from homology"/>
<dbReference type="PANTHER" id="PTHR38683">
    <property type="entry name" value="CHORISMATE PYRUVATE-LYASE"/>
    <property type="match status" value="1"/>
</dbReference>
<comment type="subcellular location">
    <subcellularLocation>
        <location evidence="4">Cytoplasm</location>
    </subcellularLocation>
</comment>
<comment type="similarity">
    <text evidence="4">Belongs to the UbiC family.</text>
</comment>
<dbReference type="OrthoDB" id="9789493at2"/>
<evidence type="ECO:0000256" key="1">
    <source>
        <dbReference type="ARBA" id="ARBA00022490"/>
    </source>
</evidence>
<dbReference type="SUPFAM" id="SSF64288">
    <property type="entry name" value="Chorismate lyase-like"/>
    <property type="match status" value="1"/>
</dbReference>